<comment type="caution">
    <text evidence="9">The sequence shown here is derived from an EMBL/GenBank/DDBJ whole genome shotgun (WGS) entry which is preliminary data.</text>
</comment>
<evidence type="ECO:0000256" key="7">
    <source>
        <dbReference type="ARBA" id="ARBA00023242"/>
    </source>
</evidence>
<proteinExistence type="predicted"/>
<evidence type="ECO:0000256" key="3">
    <source>
        <dbReference type="ARBA" id="ARBA00022454"/>
    </source>
</evidence>
<evidence type="ECO:0000256" key="1">
    <source>
        <dbReference type="ARBA" id="ARBA00004123"/>
    </source>
</evidence>
<evidence type="ECO:0000256" key="5">
    <source>
        <dbReference type="ARBA" id="ARBA00022679"/>
    </source>
</evidence>
<dbReference type="GO" id="GO:0005694">
    <property type="term" value="C:chromosome"/>
    <property type="evidence" value="ECO:0007669"/>
    <property type="project" value="UniProtKB-SubCell"/>
</dbReference>
<evidence type="ECO:0000256" key="2">
    <source>
        <dbReference type="ARBA" id="ARBA00004286"/>
    </source>
</evidence>
<dbReference type="PANTHER" id="PTHR22884">
    <property type="entry name" value="SET DOMAIN PROTEINS"/>
    <property type="match status" value="1"/>
</dbReference>
<dbReference type="OrthoDB" id="2422440at2759"/>
<evidence type="ECO:0000256" key="4">
    <source>
        <dbReference type="ARBA" id="ARBA00022603"/>
    </source>
</evidence>
<dbReference type="InterPro" id="IPR050777">
    <property type="entry name" value="SET2_Histone-Lys_MeTrsfase"/>
</dbReference>
<keyword evidence="3" id="KW-0158">Chromosome</keyword>
<evidence type="ECO:0000313" key="10">
    <source>
        <dbReference type="Proteomes" id="UP000541444"/>
    </source>
</evidence>
<keyword evidence="10" id="KW-1185">Reference proteome</keyword>
<dbReference type="AlphaFoldDB" id="A0A7J7P7J4"/>
<keyword evidence="7" id="KW-0539">Nucleus</keyword>
<dbReference type="EMBL" id="JACGCM010000215">
    <property type="protein sequence ID" value="KAF6175168.1"/>
    <property type="molecule type" value="Genomic_DNA"/>
</dbReference>
<evidence type="ECO:0000313" key="9">
    <source>
        <dbReference type="EMBL" id="KAF6175168.1"/>
    </source>
</evidence>
<evidence type="ECO:0000256" key="6">
    <source>
        <dbReference type="ARBA" id="ARBA00022691"/>
    </source>
</evidence>
<dbReference type="GO" id="GO:0008168">
    <property type="term" value="F:methyltransferase activity"/>
    <property type="evidence" value="ECO:0007669"/>
    <property type="project" value="UniProtKB-KW"/>
</dbReference>
<dbReference type="Pfam" id="PF00856">
    <property type="entry name" value="SET"/>
    <property type="match status" value="1"/>
</dbReference>
<keyword evidence="5" id="KW-0808">Transferase</keyword>
<dbReference type="Proteomes" id="UP000541444">
    <property type="component" value="Unassembled WGS sequence"/>
</dbReference>
<dbReference type="SUPFAM" id="SSF82199">
    <property type="entry name" value="SET domain"/>
    <property type="match status" value="1"/>
</dbReference>
<sequence length="99" mass="11382">MANESIKVRQLVIEYYGEGISWKEAKRRSQAYENQGLKDAFVTSLNGHESIDAAKKRSLVKFINHSCQPNSETRKLTVLGEINQDILQTRYSYWSLTSL</sequence>
<dbReference type="GO" id="GO:0032259">
    <property type="term" value="P:methylation"/>
    <property type="evidence" value="ECO:0007669"/>
    <property type="project" value="UniProtKB-KW"/>
</dbReference>
<dbReference type="Gene3D" id="2.170.270.10">
    <property type="entry name" value="SET domain"/>
    <property type="match status" value="1"/>
</dbReference>
<comment type="subcellular location">
    <subcellularLocation>
        <location evidence="2">Chromosome</location>
    </subcellularLocation>
    <subcellularLocation>
        <location evidence="1">Nucleus</location>
    </subcellularLocation>
</comment>
<dbReference type="GO" id="GO:0005634">
    <property type="term" value="C:nucleus"/>
    <property type="evidence" value="ECO:0007669"/>
    <property type="project" value="UniProtKB-SubCell"/>
</dbReference>
<reference evidence="9 10" key="1">
    <citation type="journal article" date="2020" name="IScience">
        <title>Genome Sequencing of the Endangered Kingdonia uniflora (Circaeasteraceae, Ranunculales) Reveals Potential Mechanisms of Evolutionary Specialization.</title>
        <authorList>
            <person name="Sun Y."/>
            <person name="Deng T."/>
            <person name="Zhang A."/>
            <person name="Moore M.J."/>
            <person name="Landis J.B."/>
            <person name="Lin N."/>
            <person name="Zhang H."/>
            <person name="Zhang X."/>
            <person name="Huang J."/>
            <person name="Zhang X."/>
            <person name="Sun H."/>
            <person name="Wang H."/>
        </authorList>
    </citation>
    <scope>NUCLEOTIDE SEQUENCE [LARGE SCALE GENOMIC DNA]</scope>
    <source>
        <strain evidence="9">TB1705</strain>
        <tissue evidence="9">Leaf</tissue>
    </source>
</reference>
<dbReference type="InterPro" id="IPR001214">
    <property type="entry name" value="SET_dom"/>
</dbReference>
<keyword evidence="4" id="KW-0489">Methyltransferase</keyword>
<accession>A0A7J7P7J4</accession>
<evidence type="ECO:0000259" key="8">
    <source>
        <dbReference type="Pfam" id="PF00856"/>
    </source>
</evidence>
<keyword evidence="6" id="KW-0949">S-adenosyl-L-methionine</keyword>
<feature type="domain" description="SET" evidence="8">
    <location>
        <begin position="2"/>
        <end position="75"/>
    </location>
</feature>
<name>A0A7J7P7J4_9MAGN</name>
<gene>
    <name evidence="9" type="ORF">GIB67_022849</name>
</gene>
<organism evidence="9 10">
    <name type="scientific">Kingdonia uniflora</name>
    <dbReference type="NCBI Taxonomy" id="39325"/>
    <lineage>
        <taxon>Eukaryota</taxon>
        <taxon>Viridiplantae</taxon>
        <taxon>Streptophyta</taxon>
        <taxon>Embryophyta</taxon>
        <taxon>Tracheophyta</taxon>
        <taxon>Spermatophyta</taxon>
        <taxon>Magnoliopsida</taxon>
        <taxon>Ranunculales</taxon>
        <taxon>Circaeasteraceae</taxon>
        <taxon>Kingdonia</taxon>
    </lineage>
</organism>
<dbReference type="InterPro" id="IPR046341">
    <property type="entry name" value="SET_dom_sf"/>
</dbReference>
<protein>
    <recommendedName>
        <fullName evidence="8">SET domain-containing protein</fullName>
    </recommendedName>
</protein>